<reference evidence="1 2" key="1">
    <citation type="submission" date="2019-07" db="EMBL/GenBank/DDBJ databases">
        <title>Whole genome shotgun sequence of Deinococcus cellulosilyticus NBRC 106333.</title>
        <authorList>
            <person name="Hosoyama A."/>
            <person name="Uohara A."/>
            <person name="Ohji S."/>
            <person name="Ichikawa N."/>
        </authorList>
    </citation>
    <scope>NUCLEOTIDE SEQUENCE [LARGE SCALE GENOMIC DNA]</scope>
    <source>
        <strain evidence="1 2">NBRC 106333</strain>
    </source>
</reference>
<dbReference type="Gene3D" id="1.10.530.10">
    <property type="match status" value="1"/>
</dbReference>
<organism evidence="1 2">
    <name type="scientific">Deinococcus cellulosilyticus (strain DSM 18568 / NBRC 106333 / KACC 11606 / 5516J-15)</name>
    <dbReference type="NCBI Taxonomy" id="1223518"/>
    <lineage>
        <taxon>Bacteria</taxon>
        <taxon>Thermotogati</taxon>
        <taxon>Deinococcota</taxon>
        <taxon>Deinococci</taxon>
        <taxon>Deinococcales</taxon>
        <taxon>Deinococcaceae</taxon>
        <taxon>Deinococcus</taxon>
    </lineage>
</organism>
<evidence type="ECO:0000313" key="1">
    <source>
        <dbReference type="EMBL" id="GEM50127.1"/>
    </source>
</evidence>
<sequence length="44" mass="5001">MRFILTTGRDNYKQACQWTGVNLIADPDLLLTVEVAVEAALTYW</sequence>
<dbReference type="EMBL" id="BJXB01000059">
    <property type="protein sequence ID" value="GEM50127.1"/>
    <property type="molecule type" value="Genomic_DNA"/>
</dbReference>
<keyword evidence="2" id="KW-1185">Reference proteome</keyword>
<proteinExistence type="predicted"/>
<protein>
    <submittedName>
        <fullName evidence="1">Uncharacterized protein</fullName>
    </submittedName>
</protein>
<dbReference type="AlphaFoldDB" id="A0A511NC06"/>
<comment type="caution">
    <text evidence="1">The sequence shown here is derived from an EMBL/GenBank/DDBJ whole genome shotgun (WGS) entry which is preliminary data.</text>
</comment>
<name>A0A511NC06_DEIC1</name>
<gene>
    <name evidence="1" type="ORF">DC3_57620</name>
</gene>
<dbReference type="SUPFAM" id="SSF53955">
    <property type="entry name" value="Lysozyme-like"/>
    <property type="match status" value="1"/>
</dbReference>
<evidence type="ECO:0000313" key="2">
    <source>
        <dbReference type="Proteomes" id="UP000321306"/>
    </source>
</evidence>
<accession>A0A511NC06</accession>
<dbReference type="RefSeq" id="WP_281292609.1">
    <property type="nucleotide sequence ID" value="NZ_BJXB01000059.1"/>
</dbReference>
<dbReference type="Proteomes" id="UP000321306">
    <property type="component" value="Unassembled WGS sequence"/>
</dbReference>
<dbReference type="InterPro" id="IPR023346">
    <property type="entry name" value="Lysozyme-like_dom_sf"/>
</dbReference>